<dbReference type="VEuPathDB" id="FungiDB:I7I52_06833"/>
<evidence type="ECO:0000313" key="1">
    <source>
        <dbReference type="EMBL" id="KAG5296243.1"/>
    </source>
</evidence>
<proteinExistence type="predicted"/>
<organism evidence="1 2">
    <name type="scientific">Ajellomyces capsulatus</name>
    <name type="common">Darling's disease fungus</name>
    <name type="synonym">Histoplasma capsulatum</name>
    <dbReference type="NCBI Taxonomy" id="5037"/>
    <lineage>
        <taxon>Eukaryota</taxon>
        <taxon>Fungi</taxon>
        <taxon>Dikarya</taxon>
        <taxon>Ascomycota</taxon>
        <taxon>Pezizomycotina</taxon>
        <taxon>Eurotiomycetes</taxon>
        <taxon>Eurotiomycetidae</taxon>
        <taxon>Onygenales</taxon>
        <taxon>Ajellomycetaceae</taxon>
        <taxon>Histoplasma</taxon>
    </lineage>
</organism>
<evidence type="ECO:0000313" key="2">
    <source>
        <dbReference type="Proteomes" id="UP000670092"/>
    </source>
</evidence>
<reference evidence="1 2" key="1">
    <citation type="submission" date="2021-01" db="EMBL/GenBank/DDBJ databases">
        <title>Chromosome-level genome assembly of a human fungal pathogen reveals clustering of transcriptionally co-regulated genes.</title>
        <authorList>
            <person name="Voorhies M."/>
            <person name="Cohen S."/>
            <person name="Shea T.P."/>
            <person name="Petrus S."/>
            <person name="Munoz J.F."/>
            <person name="Poplawski S."/>
            <person name="Goldman W.E."/>
            <person name="Michael T."/>
            <person name="Cuomo C.A."/>
            <person name="Sil A."/>
            <person name="Beyhan S."/>
        </authorList>
    </citation>
    <scope>NUCLEOTIDE SEQUENCE [LARGE SCALE GENOMIC DNA]</scope>
    <source>
        <strain evidence="1 2">G184AR</strain>
    </source>
</reference>
<dbReference type="AlphaFoldDB" id="A0A8H7YU06"/>
<accession>A0A8H7YU06</accession>
<sequence length="71" mass="8056">MMKGMDGMDDQMEHTLVLGWASAEPQSLIRVSAVYFWHRNFALGFKIQERKENGGDLDVQVQVEVHGQVHG</sequence>
<comment type="caution">
    <text evidence="1">The sequence shown here is derived from an EMBL/GenBank/DDBJ whole genome shotgun (WGS) entry which is preliminary data.</text>
</comment>
<dbReference type="Proteomes" id="UP000670092">
    <property type="component" value="Unassembled WGS sequence"/>
</dbReference>
<name>A0A8H7YU06_AJECA</name>
<protein>
    <submittedName>
        <fullName evidence="1">Uncharacterized protein</fullName>
    </submittedName>
</protein>
<gene>
    <name evidence="1" type="ORF">I7I52_06833</name>
</gene>
<dbReference type="EMBL" id="JAEVHI010000003">
    <property type="protein sequence ID" value="KAG5296243.1"/>
    <property type="molecule type" value="Genomic_DNA"/>
</dbReference>